<proteinExistence type="predicted"/>
<dbReference type="EMBL" id="LT598496">
    <property type="protein sequence ID" value="SBV28964.1"/>
    <property type="molecule type" value="Genomic_DNA"/>
</dbReference>
<keyword evidence="2" id="KW-0812">Transmembrane</keyword>
<sequence length="240" mass="24647">MSRELPIPRQDDRSDGTAVVEWGAAEPGPAPRPGRSLAGLARDRRVPPLLAGLGAVAATASLAGEWLVMTIPNGGPTGSSIRVPAGLAEIGNLGTGYLVGLLVLVTAVALALRGTRGVRVNARVAGLALAGALLVLLTTTAITLDDAGQRTRLYAPDEGFEIEYGRGLVMAFVACALLGAALWLTTDAGPTDDGDDTPAGPLFRRRGRGPGPAERDDVPPAPTDLTVQPTIPFARPESPI</sequence>
<evidence type="ECO:0000313" key="4">
    <source>
        <dbReference type="Proteomes" id="UP000199393"/>
    </source>
</evidence>
<evidence type="ECO:0000256" key="1">
    <source>
        <dbReference type="SAM" id="MobiDB-lite"/>
    </source>
</evidence>
<dbReference type="AlphaFoldDB" id="A0A1C3N8P2"/>
<gene>
    <name evidence="3" type="ORF">GA0070620_4523</name>
</gene>
<keyword evidence="2" id="KW-1133">Transmembrane helix</keyword>
<evidence type="ECO:0000313" key="3">
    <source>
        <dbReference type="EMBL" id="SBV28964.1"/>
    </source>
</evidence>
<reference evidence="4" key="1">
    <citation type="submission" date="2016-06" db="EMBL/GenBank/DDBJ databases">
        <authorList>
            <person name="Varghese N."/>
        </authorList>
    </citation>
    <scope>NUCLEOTIDE SEQUENCE [LARGE SCALE GENOMIC DNA]</scope>
    <source>
        <strain evidence="4">DSM 45344</strain>
    </source>
</reference>
<organism evidence="3 4">
    <name type="scientific">Micromonospora krabiensis</name>
    <dbReference type="NCBI Taxonomy" id="307121"/>
    <lineage>
        <taxon>Bacteria</taxon>
        <taxon>Bacillati</taxon>
        <taxon>Actinomycetota</taxon>
        <taxon>Actinomycetes</taxon>
        <taxon>Micromonosporales</taxon>
        <taxon>Micromonosporaceae</taxon>
        <taxon>Micromonospora</taxon>
    </lineage>
</organism>
<dbReference type="RefSeq" id="WP_091593922.1">
    <property type="nucleotide sequence ID" value="NZ_JBHRWG010000004.1"/>
</dbReference>
<dbReference type="Proteomes" id="UP000199393">
    <property type="component" value="Chromosome I"/>
</dbReference>
<dbReference type="STRING" id="307121.GA0070620_4523"/>
<keyword evidence="2" id="KW-0472">Membrane</keyword>
<feature type="region of interest" description="Disordered" evidence="1">
    <location>
        <begin position="1"/>
        <end position="38"/>
    </location>
</feature>
<feature type="transmembrane region" description="Helical" evidence="2">
    <location>
        <begin position="49"/>
        <end position="71"/>
    </location>
</feature>
<feature type="transmembrane region" description="Helical" evidence="2">
    <location>
        <begin position="124"/>
        <end position="144"/>
    </location>
</feature>
<accession>A0A1C3N8P2</accession>
<name>A0A1C3N8P2_9ACTN</name>
<evidence type="ECO:0008006" key="5">
    <source>
        <dbReference type="Google" id="ProtNLM"/>
    </source>
</evidence>
<protein>
    <recommendedName>
        <fullName evidence="5">Tryptophan-associated transmembrane protein (Trp_oprn_chp)</fullName>
    </recommendedName>
</protein>
<evidence type="ECO:0000256" key="2">
    <source>
        <dbReference type="SAM" id="Phobius"/>
    </source>
</evidence>
<feature type="transmembrane region" description="Helical" evidence="2">
    <location>
        <begin position="164"/>
        <end position="184"/>
    </location>
</feature>
<dbReference type="OrthoDB" id="3405913at2"/>
<feature type="transmembrane region" description="Helical" evidence="2">
    <location>
        <begin position="91"/>
        <end position="112"/>
    </location>
</feature>
<feature type="region of interest" description="Disordered" evidence="1">
    <location>
        <begin position="188"/>
        <end position="240"/>
    </location>
</feature>
<keyword evidence="4" id="KW-1185">Reference proteome</keyword>